<comment type="caution">
    <text evidence="1">The sequence shown here is derived from an EMBL/GenBank/DDBJ whole genome shotgun (WGS) entry which is preliminary data.</text>
</comment>
<dbReference type="EMBL" id="JBHSMJ010000009">
    <property type="protein sequence ID" value="MFC5447777.1"/>
    <property type="molecule type" value="Genomic_DNA"/>
</dbReference>
<sequence length="313" mass="34829">MTERKAVDRILAQLSPDLLDQLERKLSASDLNTLLLELFRNKTQAMTSGELLNSYACNRFVKPAAIHPIALKQLEIEMLQLAEASSYQAVQLAPVAPLGSCSVVGTVDQNKVLSALRGTEVVADATNALALHACDLIKCGQRPHREDSIRLCTTHRHLRAQQFSGPGMLPHFSLFCMITSGRDTGSYGFEKRTLVEHVRVYQAIFQALFQARMTVKFIRHGGYTDSEGLVQRLREHLQESLPNVGLTEQIEAGAHNDYYKGLQFHLIVELPSGRLTIGDGGFVDWSQQLLGNQKERMMISAIGIDRLMSETAR</sequence>
<evidence type="ECO:0000313" key="2">
    <source>
        <dbReference type="Proteomes" id="UP001596044"/>
    </source>
</evidence>
<accession>A0ABW0K3Y7</accession>
<evidence type="ECO:0000313" key="1">
    <source>
        <dbReference type="EMBL" id="MFC5447777.1"/>
    </source>
</evidence>
<dbReference type="Proteomes" id="UP001596044">
    <property type="component" value="Unassembled WGS sequence"/>
</dbReference>
<keyword evidence="2" id="KW-1185">Reference proteome</keyword>
<proteinExistence type="predicted"/>
<protein>
    <submittedName>
        <fullName evidence="1">Uncharacterized protein</fullName>
    </submittedName>
</protein>
<name>A0ABW0K3Y7_9BACL</name>
<organism evidence="1 2">
    <name type="scientific">Paenibacillus aestuarii</name>
    <dbReference type="NCBI Taxonomy" id="516965"/>
    <lineage>
        <taxon>Bacteria</taxon>
        <taxon>Bacillati</taxon>
        <taxon>Bacillota</taxon>
        <taxon>Bacilli</taxon>
        <taxon>Bacillales</taxon>
        <taxon>Paenibacillaceae</taxon>
        <taxon>Paenibacillus</taxon>
    </lineage>
</organism>
<reference evidence="2" key="1">
    <citation type="journal article" date="2019" name="Int. J. Syst. Evol. Microbiol.">
        <title>The Global Catalogue of Microorganisms (GCM) 10K type strain sequencing project: providing services to taxonomists for standard genome sequencing and annotation.</title>
        <authorList>
            <consortium name="The Broad Institute Genomics Platform"/>
            <consortium name="The Broad Institute Genome Sequencing Center for Infectious Disease"/>
            <person name="Wu L."/>
            <person name="Ma J."/>
        </authorList>
    </citation>
    <scope>NUCLEOTIDE SEQUENCE [LARGE SCALE GENOMIC DNA]</scope>
    <source>
        <strain evidence="2">KACC 11904</strain>
    </source>
</reference>
<dbReference type="RefSeq" id="WP_270885983.1">
    <property type="nucleotide sequence ID" value="NZ_JAQFVF010000092.1"/>
</dbReference>
<gene>
    <name evidence="1" type="ORF">ACFPOG_05870</name>
</gene>